<dbReference type="EMBL" id="AZDT01000007">
    <property type="protein sequence ID" value="KRK77377.1"/>
    <property type="molecule type" value="Genomic_DNA"/>
</dbReference>
<dbReference type="Proteomes" id="UP000051162">
    <property type="component" value="Unassembled WGS sequence"/>
</dbReference>
<evidence type="ECO:0000259" key="1">
    <source>
        <dbReference type="PROSITE" id="PS50995"/>
    </source>
</evidence>
<dbReference type="Gene3D" id="1.10.10.10">
    <property type="entry name" value="Winged helix-like DNA-binding domain superfamily/Winged helix DNA-binding domain"/>
    <property type="match status" value="1"/>
</dbReference>
<dbReference type="GeneID" id="84782616"/>
<gene>
    <name evidence="2" type="ORF">FD30_GL000128</name>
</gene>
<dbReference type="Pfam" id="PF12802">
    <property type="entry name" value="MarR_2"/>
    <property type="match status" value="1"/>
</dbReference>
<dbReference type="InterPro" id="IPR039422">
    <property type="entry name" value="MarR/SlyA-like"/>
</dbReference>
<dbReference type="OrthoDB" id="2608887at2"/>
<accession>A0A0R1KAU6</accession>
<protein>
    <submittedName>
        <fullName evidence="2">Transcriptional regulator</fullName>
    </submittedName>
</protein>
<dbReference type="InterPro" id="IPR036388">
    <property type="entry name" value="WH-like_DNA-bd_sf"/>
</dbReference>
<keyword evidence="3" id="KW-1185">Reference proteome</keyword>
<reference evidence="2 3" key="1">
    <citation type="journal article" date="2015" name="Genome Announc.">
        <title>Expanding the biotechnology potential of lactobacilli through comparative genomics of 213 strains and associated genera.</title>
        <authorList>
            <person name="Sun Z."/>
            <person name="Harris H.M."/>
            <person name="McCann A."/>
            <person name="Guo C."/>
            <person name="Argimon S."/>
            <person name="Zhang W."/>
            <person name="Yang X."/>
            <person name="Jeffery I.B."/>
            <person name="Cooney J.C."/>
            <person name="Kagawa T.F."/>
            <person name="Liu W."/>
            <person name="Song Y."/>
            <person name="Salvetti E."/>
            <person name="Wrobel A."/>
            <person name="Rasinkangas P."/>
            <person name="Parkhill J."/>
            <person name="Rea M.C."/>
            <person name="O'Sullivan O."/>
            <person name="Ritari J."/>
            <person name="Douillard F.P."/>
            <person name="Paul Ross R."/>
            <person name="Yang R."/>
            <person name="Briner A.E."/>
            <person name="Felis G.E."/>
            <person name="de Vos W.M."/>
            <person name="Barrangou R."/>
            <person name="Klaenhammer T.R."/>
            <person name="Caufield P.W."/>
            <person name="Cui Y."/>
            <person name="Zhang H."/>
            <person name="O'Toole P.W."/>
        </authorList>
    </citation>
    <scope>NUCLEOTIDE SEQUENCE [LARGE SCALE GENOMIC DNA]</scope>
    <source>
        <strain evidence="2 3">DSM 19117</strain>
    </source>
</reference>
<dbReference type="STRING" id="1423773.FD30_GL000128"/>
<dbReference type="AlphaFoldDB" id="A0A0R1KAU6"/>
<proteinExistence type="predicted"/>
<dbReference type="InterPro" id="IPR036390">
    <property type="entry name" value="WH_DNA-bd_sf"/>
</dbReference>
<dbReference type="InterPro" id="IPR000835">
    <property type="entry name" value="HTH_MarR-typ"/>
</dbReference>
<comment type="caution">
    <text evidence="2">The sequence shown here is derived from an EMBL/GenBank/DDBJ whole genome shotgun (WGS) entry which is preliminary data.</text>
</comment>
<feature type="domain" description="HTH marR-type" evidence="1">
    <location>
        <begin position="2"/>
        <end position="137"/>
    </location>
</feature>
<dbReference type="SMART" id="SM00347">
    <property type="entry name" value="HTH_MARR"/>
    <property type="match status" value="1"/>
</dbReference>
<evidence type="ECO:0000313" key="3">
    <source>
        <dbReference type="Proteomes" id="UP000051162"/>
    </source>
</evidence>
<dbReference type="PROSITE" id="PS50995">
    <property type="entry name" value="HTH_MARR_2"/>
    <property type="match status" value="1"/>
</dbReference>
<name>A0A0R1KAU6_9LACO</name>
<organism evidence="2 3">
    <name type="scientific">Levilactobacillus namurensis DSM 19117</name>
    <dbReference type="NCBI Taxonomy" id="1423773"/>
    <lineage>
        <taxon>Bacteria</taxon>
        <taxon>Bacillati</taxon>
        <taxon>Bacillota</taxon>
        <taxon>Bacilli</taxon>
        <taxon>Lactobacillales</taxon>
        <taxon>Lactobacillaceae</taxon>
        <taxon>Levilactobacillus</taxon>
    </lineage>
</organism>
<dbReference type="GO" id="GO:0006950">
    <property type="term" value="P:response to stress"/>
    <property type="evidence" value="ECO:0007669"/>
    <property type="project" value="TreeGrafter"/>
</dbReference>
<dbReference type="GO" id="GO:0003700">
    <property type="term" value="F:DNA-binding transcription factor activity"/>
    <property type="evidence" value="ECO:0007669"/>
    <property type="project" value="InterPro"/>
</dbReference>
<dbReference type="SUPFAM" id="SSF46785">
    <property type="entry name" value="Winged helix' DNA-binding domain"/>
    <property type="match status" value="1"/>
</dbReference>
<dbReference type="PANTHER" id="PTHR33164:SF57">
    <property type="entry name" value="MARR-FAMILY TRANSCRIPTIONAL REGULATOR"/>
    <property type="match status" value="1"/>
</dbReference>
<dbReference type="PATRIC" id="fig|1423773.3.peg.130"/>
<evidence type="ECO:0000313" key="2">
    <source>
        <dbReference type="EMBL" id="KRK77377.1"/>
    </source>
</evidence>
<dbReference type="PANTHER" id="PTHR33164">
    <property type="entry name" value="TRANSCRIPTIONAL REGULATOR, MARR FAMILY"/>
    <property type="match status" value="1"/>
</dbReference>
<sequence length="142" mass="16288">MDSDIFEALFDIVTFFDQPQRDRCLLQRARVHLEPAALPIVVWVARQPNISVGQLADHIGRNHSSVSRQVDRLMAAGWLEEPDRRDQRVRRLTLSTAGHQGLLRIQLARAAELQERLSDYSTADRAELLRVLQRLAQTLQVK</sequence>
<dbReference type="RefSeq" id="WP_056943608.1">
    <property type="nucleotide sequence ID" value="NZ_AZDT01000007.1"/>
</dbReference>